<accession>A0A2G7G3S1</accession>
<comment type="caution">
    <text evidence="9">The sequence shown here is derived from an EMBL/GenBank/DDBJ whole genome shotgun (WGS) entry which is preliminary data.</text>
</comment>
<feature type="compositionally biased region" description="Polar residues" evidence="7">
    <location>
        <begin position="591"/>
        <end position="604"/>
    </location>
</feature>
<evidence type="ECO:0000256" key="7">
    <source>
        <dbReference type="SAM" id="MobiDB-lite"/>
    </source>
</evidence>
<dbReference type="STRING" id="656916.A0A2G7G3S1"/>
<feature type="region of interest" description="Disordered" evidence="7">
    <location>
        <begin position="96"/>
        <end position="116"/>
    </location>
</feature>
<dbReference type="InterPro" id="IPR001138">
    <property type="entry name" value="Zn2Cys6_DnaBD"/>
</dbReference>
<dbReference type="Gene3D" id="4.10.240.10">
    <property type="entry name" value="Zn(2)-C6 fungal-type DNA-binding domain"/>
    <property type="match status" value="1"/>
</dbReference>
<evidence type="ECO:0000256" key="3">
    <source>
        <dbReference type="ARBA" id="ARBA00023015"/>
    </source>
</evidence>
<dbReference type="SMART" id="SM00066">
    <property type="entry name" value="GAL4"/>
    <property type="match status" value="1"/>
</dbReference>
<evidence type="ECO:0000256" key="5">
    <source>
        <dbReference type="ARBA" id="ARBA00023163"/>
    </source>
</evidence>
<dbReference type="GO" id="GO:0009893">
    <property type="term" value="P:positive regulation of metabolic process"/>
    <property type="evidence" value="ECO:0007669"/>
    <property type="project" value="UniProtKB-ARBA"/>
</dbReference>
<sequence>MEASGPLGASQRFARYACDHCRQKKLKCSRERPKCSNCKPWPGGCHYSREMSSSSQPSIDRVPETHTDIEARLRDLEFTVQRLTNSVDRVLQSILSAPPKPADPQRLTGPSQPASASVNVSNSDLYIGSSHSFSFLRETPANIDAIPRLSYDDPRQSAYSELRYLSDRLTTGQVNQNVLEYTPYFYVPSRRVGYHLISRFWELAEIAEPFFPAPTDEVVRQVVFEPHKVREKAWVVYFNFLILSDISTGDDDGKEAERLRRNLQLALNDSRIFLEPREVNVQALTLLSMHGEDYATPNLSWMLLGHACRQAEALGLHAKNHPSAELRQKRLCLFWLLFVMDKSCSLAFGRPAFLPTAVYQNVPLPDDDVLVRFHLRDGEENARKVPRFGAQHFKRSVDLSKLTGLILDALPMGDSLLARRNIRSKLDHWYQGTVQALTETMNAESATANANHLREMTLGINSIKFHYLHILVILLKGDESNSALRLSSARDAISLLRSMVSNWSSIYNGVVWHLLYYPFTPFFVIFENIVHHTCWTPAVEQDLQLLSTTVAYYAEMRSQMRLLATVCARLQRVAATFLRLAQAHVRQYASAQTSNNMEASTENPRLSRAGGYDGSAYSDRRMNDLASSHAEDSGTFPGVDVEEPDVATYLEWLPADLNPTWPMADVERQDPNSHPGAGDRGTSRNPSRKAFDSVFDWFSWDAYYADAEA</sequence>
<dbReference type="EMBL" id="NEXV01000151">
    <property type="protein sequence ID" value="PIG87506.1"/>
    <property type="molecule type" value="Genomic_DNA"/>
</dbReference>
<keyword evidence="4" id="KW-0238">DNA-binding</keyword>
<dbReference type="SUPFAM" id="SSF57701">
    <property type="entry name" value="Zn2/Cys6 DNA-binding domain"/>
    <property type="match status" value="1"/>
</dbReference>
<dbReference type="GO" id="GO:0006351">
    <property type="term" value="P:DNA-templated transcription"/>
    <property type="evidence" value="ECO:0007669"/>
    <property type="project" value="InterPro"/>
</dbReference>
<dbReference type="GO" id="GO:0008270">
    <property type="term" value="F:zinc ion binding"/>
    <property type="evidence" value="ECO:0007669"/>
    <property type="project" value="InterPro"/>
</dbReference>
<proteinExistence type="predicted"/>
<gene>
    <name evidence="9" type="ORF">AARAC_003885</name>
</gene>
<dbReference type="GO" id="GO:0005634">
    <property type="term" value="C:nucleus"/>
    <property type="evidence" value="ECO:0007669"/>
    <property type="project" value="UniProtKB-SubCell"/>
</dbReference>
<evidence type="ECO:0000256" key="1">
    <source>
        <dbReference type="ARBA" id="ARBA00004123"/>
    </source>
</evidence>
<keyword evidence="5" id="KW-0804">Transcription</keyword>
<evidence type="ECO:0000313" key="10">
    <source>
        <dbReference type="Proteomes" id="UP000231358"/>
    </source>
</evidence>
<evidence type="ECO:0000256" key="6">
    <source>
        <dbReference type="ARBA" id="ARBA00023242"/>
    </source>
</evidence>
<comment type="subcellular location">
    <subcellularLocation>
        <location evidence="1">Nucleus</location>
    </subcellularLocation>
</comment>
<dbReference type="AlphaFoldDB" id="A0A2G7G3S1"/>
<dbReference type="PANTHER" id="PTHR46910:SF37">
    <property type="entry name" value="ZN(II)2CYS6 TRANSCRIPTION FACTOR (EUROFUNG)"/>
    <property type="match status" value="1"/>
</dbReference>
<feature type="region of interest" description="Disordered" evidence="7">
    <location>
        <begin position="660"/>
        <end position="688"/>
    </location>
</feature>
<dbReference type="SMART" id="SM00906">
    <property type="entry name" value="Fungal_trans"/>
    <property type="match status" value="1"/>
</dbReference>
<evidence type="ECO:0000256" key="2">
    <source>
        <dbReference type="ARBA" id="ARBA00022723"/>
    </source>
</evidence>
<dbReference type="CDD" id="cd12148">
    <property type="entry name" value="fungal_TF_MHR"/>
    <property type="match status" value="1"/>
</dbReference>
<dbReference type="PANTHER" id="PTHR46910">
    <property type="entry name" value="TRANSCRIPTION FACTOR PDR1"/>
    <property type="match status" value="1"/>
</dbReference>
<dbReference type="InterPro" id="IPR007219">
    <property type="entry name" value="XnlR_reg_dom"/>
</dbReference>
<dbReference type="InterPro" id="IPR036864">
    <property type="entry name" value="Zn2-C6_fun-type_DNA-bd_sf"/>
</dbReference>
<dbReference type="Pfam" id="PF00172">
    <property type="entry name" value="Zn_clus"/>
    <property type="match status" value="1"/>
</dbReference>
<organism evidence="9 10">
    <name type="scientific">Aspergillus arachidicola</name>
    <dbReference type="NCBI Taxonomy" id="656916"/>
    <lineage>
        <taxon>Eukaryota</taxon>
        <taxon>Fungi</taxon>
        <taxon>Dikarya</taxon>
        <taxon>Ascomycota</taxon>
        <taxon>Pezizomycotina</taxon>
        <taxon>Eurotiomycetes</taxon>
        <taxon>Eurotiomycetidae</taxon>
        <taxon>Eurotiales</taxon>
        <taxon>Aspergillaceae</taxon>
        <taxon>Aspergillus</taxon>
        <taxon>Aspergillus subgen. Circumdati</taxon>
    </lineage>
</organism>
<dbReference type="Proteomes" id="UP000231358">
    <property type="component" value="Unassembled WGS sequence"/>
</dbReference>
<evidence type="ECO:0000313" key="9">
    <source>
        <dbReference type="EMBL" id="PIG87506.1"/>
    </source>
</evidence>
<dbReference type="InterPro" id="IPR050987">
    <property type="entry name" value="AtrR-like"/>
</dbReference>
<dbReference type="Pfam" id="PF04082">
    <property type="entry name" value="Fungal_trans"/>
    <property type="match status" value="1"/>
</dbReference>
<reference evidence="9 10" key="1">
    <citation type="submission" date="2017-05" db="EMBL/GenBank/DDBJ databases">
        <title>Genome sequence for an aflatoxigenic pathogen of Argentinian peanut, Aspergillus arachidicola.</title>
        <authorList>
            <person name="Moore G."/>
            <person name="Beltz S.B."/>
            <person name="Mack B.M."/>
        </authorList>
    </citation>
    <scope>NUCLEOTIDE SEQUENCE [LARGE SCALE GENOMIC DNA]</scope>
    <source>
        <strain evidence="9 10">CBS 117610</strain>
    </source>
</reference>
<keyword evidence="3" id="KW-0805">Transcription regulation</keyword>
<dbReference type="GO" id="GO:0003677">
    <property type="term" value="F:DNA binding"/>
    <property type="evidence" value="ECO:0007669"/>
    <property type="project" value="UniProtKB-KW"/>
</dbReference>
<keyword evidence="2" id="KW-0479">Metal-binding</keyword>
<keyword evidence="10" id="KW-1185">Reference proteome</keyword>
<dbReference type="PROSITE" id="PS50048">
    <property type="entry name" value="ZN2_CY6_FUNGAL_2"/>
    <property type="match status" value="1"/>
</dbReference>
<name>A0A2G7G3S1_9EURO</name>
<keyword evidence="6" id="KW-0539">Nucleus</keyword>
<feature type="domain" description="Zn(2)-C6 fungal-type" evidence="8">
    <location>
        <begin position="17"/>
        <end position="47"/>
    </location>
</feature>
<protein>
    <recommendedName>
        <fullName evidence="8">Zn(2)-C6 fungal-type domain-containing protein</fullName>
    </recommendedName>
</protein>
<dbReference type="GO" id="GO:0000981">
    <property type="term" value="F:DNA-binding transcription factor activity, RNA polymerase II-specific"/>
    <property type="evidence" value="ECO:0007669"/>
    <property type="project" value="InterPro"/>
</dbReference>
<dbReference type="CDD" id="cd00067">
    <property type="entry name" value="GAL4"/>
    <property type="match status" value="1"/>
</dbReference>
<feature type="region of interest" description="Disordered" evidence="7">
    <location>
        <begin position="591"/>
        <end position="613"/>
    </location>
</feature>
<evidence type="ECO:0000256" key="4">
    <source>
        <dbReference type="ARBA" id="ARBA00023125"/>
    </source>
</evidence>
<evidence type="ECO:0000259" key="8">
    <source>
        <dbReference type="PROSITE" id="PS50048"/>
    </source>
</evidence>